<organism evidence="1 2">
    <name type="scientific">Pseudomonas agarici</name>
    <dbReference type="NCBI Taxonomy" id="46677"/>
    <lineage>
        <taxon>Bacteria</taxon>
        <taxon>Pseudomonadati</taxon>
        <taxon>Pseudomonadota</taxon>
        <taxon>Gammaproteobacteria</taxon>
        <taxon>Pseudomonadales</taxon>
        <taxon>Pseudomonadaceae</taxon>
        <taxon>Pseudomonas</taxon>
    </lineage>
</organism>
<accession>A0A0X1SYR9</accession>
<evidence type="ECO:0000313" key="1">
    <source>
        <dbReference type="EMBL" id="AMB84972.1"/>
    </source>
</evidence>
<protein>
    <submittedName>
        <fullName evidence="1">Uncharacterized protein</fullName>
    </submittedName>
</protein>
<dbReference type="KEGG" id="pagb:AWM79_06465"/>
<proteinExistence type="predicted"/>
<sequence>MQRMQTNGVRFRRRLSSFVITSSLHSFQFAIVQLKELLTETRRYKMSDVPPVSSGNADAAIAKMQATFDMAIEKSAKITELSTAKKAELDATKQRPSN</sequence>
<dbReference type="EMBL" id="CP014135">
    <property type="protein sequence ID" value="AMB84972.1"/>
    <property type="molecule type" value="Genomic_DNA"/>
</dbReference>
<gene>
    <name evidence="1" type="ORF">AWM79_06465</name>
</gene>
<name>A0A0X1SYR9_PSEAA</name>
<evidence type="ECO:0000313" key="2">
    <source>
        <dbReference type="Proteomes" id="UP000063229"/>
    </source>
</evidence>
<dbReference type="AlphaFoldDB" id="A0A0X1SYR9"/>
<keyword evidence="2" id="KW-1185">Reference proteome</keyword>
<dbReference type="Proteomes" id="UP000063229">
    <property type="component" value="Chromosome"/>
</dbReference>
<reference evidence="1 2" key="1">
    <citation type="submission" date="2016-01" db="EMBL/GenBank/DDBJ databases">
        <authorList>
            <person name="McClelland M."/>
            <person name="Jain A."/>
            <person name="Saraogi P."/>
            <person name="Mendelson R."/>
            <person name="Westerman R."/>
            <person name="SanMiguel P."/>
            <person name="Csonka L."/>
        </authorList>
    </citation>
    <scope>NUCLEOTIDE SEQUENCE [LARGE SCALE GENOMIC DNA]</scope>
    <source>
        <strain evidence="1 2">NCPPB 2472</strain>
    </source>
</reference>
<dbReference type="STRING" id="46677.AWM79_06465"/>